<dbReference type="Proteomes" id="UP000037175">
    <property type="component" value="Unassembled WGS sequence"/>
</dbReference>
<keyword evidence="1" id="KW-0812">Transmembrane</keyword>
<keyword evidence="3" id="KW-1185">Reference proteome</keyword>
<keyword evidence="1" id="KW-0472">Membrane</keyword>
<proteinExistence type="predicted"/>
<feature type="transmembrane region" description="Helical" evidence="1">
    <location>
        <begin position="104"/>
        <end position="125"/>
    </location>
</feature>
<comment type="caution">
    <text evidence="2">The sequence shown here is derived from an EMBL/GenBank/DDBJ whole genome shotgun (WGS) entry which is preliminary data.</text>
</comment>
<evidence type="ECO:0000313" key="3">
    <source>
        <dbReference type="Proteomes" id="UP000037175"/>
    </source>
</evidence>
<dbReference type="RefSeq" id="WP_013119094.1">
    <property type="nucleotide sequence ID" value="NZ_LGTE01000020.1"/>
</dbReference>
<evidence type="ECO:0000256" key="1">
    <source>
        <dbReference type="SAM" id="Phobius"/>
    </source>
</evidence>
<name>A0A0L6W0H9_9FIRM</name>
<evidence type="ECO:0000313" key="2">
    <source>
        <dbReference type="EMBL" id="KNZ68903.1"/>
    </source>
</evidence>
<dbReference type="AlphaFoldDB" id="A0A0L6W0H9"/>
<feature type="transmembrane region" description="Helical" evidence="1">
    <location>
        <begin position="78"/>
        <end position="98"/>
    </location>
</feature>
<sequence length="131" mass="14273">MLVAVAAVAAAAVSWSGNKILTRLWKTEGIMFITPLLEETAKTLSAVLLQQSVVLVHGAFGVIEAGYDLTIKKQTSPIAALVSLLGHLFYGIITLLGFMKWGTWPGIMLAYAAHTFWNVFILKALRDRQVS</sequence>
<keyword evidence="1" id="KW-1133">Transmembrane helix</keyword>
<dbReference type="EMBL" id="LGTE01000020">
    <property type="protein sequence ID" value="KNZ68903.1"/>
    <property type="molecule type" value="Genomic_DNA"/>
</dbReference>
<accession>A0A0L6W0H9</accession>
<protein>
    <recommendedName>
        <fullName evidence="4">Abortive infection protein</fullName>
    </recommendedName>
</protein>
<reference evidence="3" key="1">
    <citation type="submission" date="2015-07" db="EMBL/GenBank/DDBJ databases">
        <title>Complete Genome of Thermincola ferriacetica strain Z-0001T.</title>
        <authorList>
            <person name="Lusk B."/>
            <person name="Badalamenti J.P."/>
            <person name="Parameswaran P."/>
            <person name="Bond D.R."/>
            <person name="Torres C.I."/>
        </authorList>
    </citation>
    <scope>NUCLEOTIDE SEQUENCE [LARGE SCALE GENOMIC DNA]</scope>
    <source>
        <strain evidence="3">Z-0001</strain>
    </source>
</reference>
<gene>
    <name evidence="2" type="ORF">Tfer_2518</name>
</gene>
<organism evidence="2 3">
    <name type="scientific">Thermincola ferriacetica</name>
    <dbReference type="NCBI Taxonomy" id="281456"/>
    <lineage>
        <taxon>Bacteria</taxon>
        <taxon>Bacillati</taxon>
        <taxon>Bacillota</taxon>
        <taxon>Clostridia</taxon>
        <taxon>Eubacteriales</taxon>
        <taxon>Thermincolaceae</taxon>
        <taxon>Thermincola</taxon>
    </lineage>
</organism>
<evidence type="ECO:0008006" key="4">
    <source>
        <dbReference type="Google" id="ProtNLM"/>
    </source>
</evidence>